<dbReference type="OrthoDB" id="6999024at2"/>
<organism evidence="2 3">
    <name type="scientific">Pseudomonas prosekii</name>
    <dbReference type="NCBI Taxonomy" id="1148509"/>
    <lineage>
        <taxon>Bacteria</taxon>
        <taxon>Pseudomonadati</taxon>
        <taxon>Pseudomonadota</taxon>
        <taxon>Gammaproteobacteria</taxon>
        <taxon>Pseudomonadales</taxon>
        <taxon>Pseudomonadaceae</taxon>
        <taxon>Pseudomonas</taxon>
    </lineage>
</organism>
<proteinExistence type="predicted"/>
<reference evidence="2 3" key="1">
    <citation type="submission" date="2018-05" db="EMBL/GenBank/DDBJ databases">
        <title>Genome sequences of two Antarctic strains of Pseudomonas prosekii: insights into adaptation to extreme conditions.</title>
        <authorList>
            <person name="Snopkova K."/>
            <person name="Dufkova K."/>
            <person name="Cejkova D."/>
            <person name="Sedlacek I."/>
            <person name="Smajs D."/>
        </authorList>
    </citation>
    <scope>NUCLEOTIDE SEQUENCE [LARGE SCALE GENOMIC DNA]</scope>
    <source>
        <strain evidence="2 3">P2673</strain>
    </source>
</reference>
<accession>A0A2U2D555</accession>
<feature type="compositionally biased region" description="Basic and acidic residues" evidence="1">
    <location>
        <begin position="199"/>
        <end position="212"/>
    </location>
</feature>
<dbReference type="EMBL" id="QFAW01000026">
    <property type="protein sequence ID" value="PWE42505.1"/>
    <property type="molecule type" value="Genomic_DNA"/>
</dbReference>
<dbReference type="AlphaFoldDB" id="A0A2U2D555"/>
<sequence>MSSVITESGRLQKGVRSLQQALIAQAAPRGMLEWAFPSGDRAPCTTFALQTDLGEMLFAIPPPWDGRQAHLFKLGYEGGTLSPDAEINIPNGLNRRVSGVLAAAAGDDTLVCHRGTFTAFRGRVPRSIALEHFQAWLQLIDDDGRAAEMIVVTSTDSSSIANDISEFVFEVKQLKEYLKAEITGVRSDESTSVEADEPDAGRRDREEYEGDKSYTPASGAREYPYLHGPLCNALHRKLDQLFEAHPEIEVRKNCNVDLALVDRSTGKAKAIFEVKTSGALSAQLYTAFGQLAYYQHRFGNAATKLYLVLPVDTVSEFRAGEFFAQANIGGLFGKAGDFKGIDGESLEDALNYA</sequence>
<evidence type="ECO:0000313" key="3">
    <source>
        <dbReference type="Proteomes" id="UP000245056"/>
    </source>
</evidence>
<protein>
    <submittedName>
        <fullName evidence="2">Uncharacterized protein</fullName>
    </submittedName>
</protein>
<feature type="region of interest" description="Disordered" evidence="1">
    <location>
        <begin position="188"/>
        <end position="220"/>
    </location>
</feature>
<dbReference type="RefSeq" id="WP_109521554.1">
    <property type="nucleotide sequence ID" value="NZ_QFAW01000026.1"/>
</dbReference>
<comment type="caution">
    <text evidence="2">The sequence shown here is derived from an EMBL/GenBank/DDBJ whole genome shotgun (WGS) entry which is preliminary data.</text>
</comment>
<dbReference type="Proteomes" id="UP000245056">
    <property type="component" value="Unassembled WGS sequence"/>
</dbReference>
<evidence type="ECO:0000256" key="1">
    <source>
        <dbReference type="SAM" id="MobiDB-lite"/>
    </source>
</evidence>
<name>A0A2U2D555_9PSED</name>
<gene>
    <name evidence="2" type="ORF">C9I49_18715</name>
</gene>
<evidence type="ECO:0000313" key="2">
    <source>
        <dbReference type="EMBL" id="PWE42505.1"/>
    </source>
</evidence>